<comment type="caution">
    <text evidence="1">The sequence shown here is derived from an EMBL/GenBank/DDBJ whole genome shotgun (WGS) entry which is preliminary data.</text>
</comment>
<keyword evidence="2" id="KW-1185">Reference proteome</keyword>
<dbReference type="RefSeq" id="WP_160198547.1">
    <property type="nucleotide sequence ID" value="NZ_QXXA01000019.1"/>
</dbReference>
<evidence type="ECO:0000313" key="2">
    <source>
        <dbReference type="Proteomes" id="UP000467132"/>
    </source>
</evidence>
<organism evidence="1 2">
    <name type="scientific">Senegalia massiliensis</name>
    <dbReference type="NCBI Taxonomy" id="1720316"/>
    <lineage>
        <taxon>Bacteria</taxon>
        <taxon>Bacillati</taxon>
        <taxon>Bacillota</taxon>
        <taxon>Clostridia</taxon>
        <taxon>Eubacteriales</taxon>
        <taxon>Clostridiaceae</taxon>
        <taxon>Senegalia</taxon>
    </lineage>
</organism>
<dbReference type="AlphaFoldDB" id="A0A845R6G6"/>
<evidence type="ECO:0000313" key="1">
    <source>
        <dbReference type="EMBL" id="NBI08083.1"/>
    </source>
</evidence>
<reference evidence="1 2" key="1">
    <citation type="submission" date="2018-08" db="EMBL/GenBank/DDBJ databases">
        <title>Murine metabolic-syndrome-specific gut microbial biobank.</title>
        <authorList>
            <person name="Liu C."/>
        </authorList>
    </citation>
    <scope>NUCLEOTIDE SEQUENCE [LARGE SCALE GENOMIC DNA]</scope>
    <source>
        <strain evidence="1 2">583</strain>
    </source>
</reference>
<dbReference type="Proteomes" id="UP000467132">
    <property type="component" value="Unassembled WGS sequence"/>
</dbReference>
<protein>
    <submittedName>
        <fullName evidence="1">Uncharacterized protein</fullName>
    </submittedName>
</protein>
<gene>
    <name evidence="1" type="ORF">D3Z33_14580</name>
</gene>
<sequence>MQILIGEVNTVTHDERNKRLNGIRLVLATSGYCEKEFVILGGADEENHRKLTEVEFELTGNYFGFNNIEDFRQAWKDGTIDGVPYIEKENIKLIKESSIIKGN</sequence>
<accession>A0A845R6G6</accession>
<dbReference type="EMBL" id="QXXA01000019">
    <property type="protein sequence ID" value="NBI08083.1"/>
    <property type="molecule type" value="Genomic_DNA"/>
</dbReference>
<dbReference type="OrthoDB" id="9991122at2"/>
<name>A0A845R6G6_9CLOT</name>
<proteinExistence type="predicted"/>